<feature type="domain" description="PucR C-terminal helix-turn-helix" evidence="2">
    <location>
        <begin position="463"/>
        <end position="520"/>
    </location>
</feature>
<dbReference type="InterPro" id="IPR051448">
    <property type="entry name" value="CdaR-like_regulators"/>
</dbReference>
<dbReference type="PANTHER" id="PTHR33744:SF15">
    <property type="entry name" value="CARBOHYDRATE DIACID REGULATOR"/>
    <property type="match status" value="1"/>
</dbReference>
<dbReference type="EMBL" id="JAIQUM010000002">
    <property type="protein sequence ID" value="MBZ5748907.1"/>
    <property type="molecule type" value="Genomic_DNA"/>
</dbReference>
<evidence type="ECO:0000259" key="1">
    <source>
        <dbReference type="Pfam" id="PF07905"/>
    </source>
</evidence>
<keyword evidence="4" id="KW-1185">Reference proteome</keyword>
<dbReference type="InterPro" id="IPR012914">
    <property type="entry name" value="PucR_dom"/>
</dbReference>
<gene>
    <name evidence="3" type="ORF">K9V48_01230</name>
</gene>
<proteinExistence type="predicted"/>
<organism evidence="3 4">
    <name type="scientific">Metabacillus rhizolycopersici</name>
    <dbReference type="NCBI Taxonomy" id="2875709"/>
    <lineage>
        <taxon>Bacteria</taxon>
        <taxon>Bacillati</taxon>
        <taxon>Bacillota</taxon>
        <taxon>Bacilli</taxon>
        <taxon>Bacillales</taxon>
        <taxon>Bacillaceae</taxon>
        <taxon>Metabacillus</taxon>
    </lineage>
</organism>
<feature type="domain" description="Purine catabolism PurC-like" evidence="1">
    <location>
        <begin position="11"/>
        <end position="130"/>
    </location>
</feature>
<dbReference type="Pfam" id="PF13556">
    <property type="entry name" value="HTH_30"/>
    <property type="match status" value="1"/>
</dbReference>
<name>A0ABS7ULG6_9BACI</name>
<dbReference type="Pfam" id="PF07905">
    <property type="entry name" value="PucR"/>
    <property type="match status" value="1"/>
</dbReference>
<comment type="caution">
    <text evidence="3">The sequence shown here is derived from an EMBL/GenBank/DDBJ whole genome shotgun (WGS) entry which is preliminary data.</text>
</comment>
<dbReference type="InterPro" id="IPR025736">
    <property type="entry name" value="PucR_C-HTH_dom"/>
</dbReference>
<sequence length="538" mass="62393">MNLEVKLSVHEILQNKHFVSAKVVAGKAGLSRLVRWVHVLEVTSIENLLNGNELILSTGIGWKENKEGFVSFIQQAIDSNAAGICIELGTYISAIPEEVIKLADAHHFPLIVFFKGVRFIDITQEIHSLLIKKHYQILSDLEEYSNRLNQLLLSSNPQQKILQLLHEHLKMTVFYVSNEGKVQVISKQTQREQEKISQLLKDNQIPRHMNIAHQSVQALNQTFADLFIISEAEAITEFESLILDRSSIALAQSLLRELYIEEQRKAKESEWVRCWLEGEHSDEQIHRYLSDLEPNLKPNGCTVFLCKTDNLDKVISEFTYLKVYFRSIFEQRGIFLLSYIEKNQITFILLNNLKTDDFKRRVQEGIDCLKTSEFIKKQNFFQLEFSVGKIIKNLSHVKHSYHTAKETLNIKEKMPNELKEYFYEDLYIFRLVLAANEQGVLRDFISDYLGPVLLHDQQKNGELLKTLKIYLQCKGAKKETAEQLHIVRQTLYHRLDKLYELIGEDFMEPYKRQAIEVAISAYEYASASRSSLEYASIS</sequence>
<dbReference type="Gene3D" id="1.10.10.2840">
    <property type="entry name" value="PucR C-terminal helix-turn-helix domain"/>
    <property type="match status" value="1"/>
</dbReference>
<evidence type="ECO:0000313" key="3">
    <source>
        <dbReference type="EMBL" id="MBZ5748907.1"/>
    </source>
</evidence>
<dbReference type="RefSeq" id="WP_224136184.1">
    <property type="nucleotide sequence ID" value="NZ_JAIQUM010000002.1"/>
</dbReference>
<evidence type="ECO:0000313" key="4">
    <source>
        <dbReference type="Proteomes" id="UP001165287"/>
    </source>
</evidence>
<reference evidence="3" key="1">
    <citation type="submission" date="2024-05" db="EMBL/GenBank/DDBJ databases">
        <title>Metabacillus sp. nov., isolated from the rhizosphere soil of tomato plants.</title>
        <authorList>
            <person name="Ma R."/>
        </authorList>
    </citation>
    <scope>NUCLEOTIDE SEQUENCE</scope>
    <source>
        <strain evidence="3">DBTR6</strain>
    </source>
</reference>
<evidence type="ECO:0000259" key="2">
    <source>
        <dbReference type="Pfam" id="PF13556"/>
    </source>
</evidence>
<dbReference type="PANTHER" id="PTHR33744">
    <property type="entry name" value="CARBOHYDRATE DIACID REGULATOR"/>
    <property type="match status" value="1"/>
</dbReference>
<accession>A0ABS7ULG6</accession>
<dbReference type="Proteomes" id="UP001165287">
    <property type="component" value="Unassembled WGS sequence"/>
</dbReference>
<protein>
    <submittedName>
        <fullName evidence="3">PucR family transcriptional regulator ligand-binding domain-containing protein</fullName>
    </submittedName>
</protein>
<dbReference type="InterPro" id="IPR042070">
    <property type="entry name" value="PucR_C-HTH_sf"/>
</dbReference>